<dbReference type="InterPro" id="IPR013708">
    <property type="entry name" value="Shikimate_DH-bd_N"/>
</dbReference>
<evidence type="ECO:0000256" key="4">
    <source>
        <dbReference type="ARBA" id="ARBA00023002"/>
    </source>
</evidence>
<keyword evidence="4" id="KW-0560">Oxidoreductase</keyword>
<gene>
    <name evidence="9" type="ORF">SAMN05443245_6625</name>
</gene>
<dbReference type="RefSeq" id="WP_074771823.1">
    <property type="nucleotide sequence ID" value="NZ_FNKP01000003.1"/>
</dbReference>
<feature type="domain" description="Shikimate dehydrogenase substrate binding N-terminal" evidence="8">
    <location>
        <begin position="12"/>
        <end position="95"/>
    </location>
</feature>
<evidence type="ECO:0000256" key="2">
    <source>
        <dbReference type="ARBA" id="ARBA00012962"/>
    </source>
</evidence>
<name>A0A1H1JKS9_9BURK</name>
<dbReference type="GO" id="GO:0050661">
    <property type="term" value="F:NADP binding"/>
    <property type="evidence" value="ECO:0007669"/>
    <property type="project" value="TreeGrafter"/>
</dbReference>
<sequence length="283" mass="29907">MTITGNTQVFMIVGDPVAQVRAPEIYNHLFQRHNVDAVLVPMKVPPASLAGFVRHTMAAGNVGGMWVTIPHKAAMQNLMDRCDPLAQIAGAVNAVRRGDDGAIEGALFDGLGFVNGLDYFGIPLAGRRVLVVGAGGGGQAVAAALAQRGVGHLAIYNRTAARAAELVARLAPVFGNIVSVAESADPAGYDLIVNCTSQGLKADDPLPVDVLRVDEGASVVDIIMTREPTPLLKACAQRGIAAHAGFEMLVQQIPEYLKFFGMTDLAQTLQNDLTEVRSLLYPK</sequence>
<evidence type="ECO:0000256" key="5">
    <source>
        <dbReference type="ARBA" id="ARBA00023141"/>
    </source>
</evidence>
<dbReference type="EC" id="1.1.1.25" evidence="2"/>
<dbReference type="EMBL" id="FNKP01000003">
    <property type="protein sequence ID" value="SDR50275.1"/>
    <property type="molecule type" value="Genomic_DNA"/>
</dbReference>
<dbReference type="UniPathway" id="UPA00053">
    <property type="reaction ID" value="UER00087"/>
</dbReference>
<dbReference type="GO" id="GO:0009073">
    <property type="term" value="P:aromatic amino acid family biosynthetic process"/>
    <property type="evidence" value="ECO:0007669"/>
    <property type="project" value="UniProtKB-KW"/>
</dbReference>
<dbReference type="OrthoDB" id="3609723at2"/>
<dbReference type="SUPFAM" id="SSF53223">
    <property type="entry name" value="Aminoacid dehydrogenase-like, N-terminal domain"/>
    <property type="match status" value="1"/>
</dbReference>
<dbReference type="InterPro" id="IPR036291">
    <property type="entry name" value="NAD(P)-bd_dom_sf"/>
</dbReference>
<evidence type="ECO:0000313" key="9">
    <source>
        <dbReference type="EMBL" id="SDR50275.1"/>
    </source>
</evidence>
<reference evidence="10" key="1">
    <citation type="submission" date="2016-10" db="EMBL/GenBank/DDBJ databases">
        <authorList>
            <person name="Varghese N."/>
        </authorList>
    </citation>
    <scope>NUCLEOTIDE SEQUENCE [LARGE SCALE GENOMIC DNA]</scope>
    <source>
        <strain evidence="10">GAS106B</strain>
    </source>
</reference>
<dbReference type="Gene3D" id="3.40.50.720">
    <property type="entry name" value="NAD(P)-binding Rossmann-like Domain"/>
    <property type="match status" value="1"/>
</dbReference>
<keyword evidence="5" id="KW-0028">Amino-acid biosynthesis</keyword>
<organism evidence="9 10">
    <name type="scientific">Paraburkholderia fungorum</name>
    <dbReference type="NCBI Taxonomy" id="134537"/>
    <lineage>
        <taxon>Bacteria</taxon>
        <taxon>Pseudomonadati</taxon>
        <taxon>Pseudomonadota</taxon>
        <taxon>Betaproteobacteria</taxon>
        <taxon>Burkholderiales</taxon>
        <taxon>Burkholderiaceae</taxon>
        <taxon>Paraburkholderia</taxon>
    </lineage>
</organism>
<keyword evidence="10" id="KW-1185">Reference proteome</keyword>
<evidence type="ECO:0000256" key="6">
    <source>
        <dbReference type="ARBA" id="ARBA00049442"/>
    </source>
</evidence>
<dbReference type="GO" id="GO:0005829">
    <property type="term" value="C:cytosol"/>
    <property type="evidence" value="ECO:0007669"/>
    <property type="project" value="TreeGrafter"/>
</dbReference>
<dbReference type="InterPro" id="IPR022893">
    <property type="entry name" value="Shikimate_DH_fam"/>
</dbReference>
<protein>
    <recommendedName>
        <fullName evidence="2">shikimate dehydrogenase (NADP(+))</fullName>
        <ecNumber evidence="2">1.1.1.25</ecNumber>
    </recommendedName>
</protein>
<dbReference type="InterPro" id="IPR006151">
    <property type="entry name" value="Shikm_DH/Glu-tRNA_Rdtase"/>
</dbReference>
<comment type="catalytic activity">
    <reaction evidence="6">
        <text>shikimate + NADP(+) = 3-dehydroshikimate + NADPH + H(+)</text>
        <dbReference type="Rhea" id="RHEA:17737"/>
        <dbReference type="ChEBI" id="CHEBI:15378"/>
        <dbReference type="ChEBI" id="CHEBI:16630"/>
        <dbReference type="ChEBI" id="CHEBI:36208"/>
        <dbReference type="ChEBI" id="CHEBI:57783"/>
        <dbReference type="ChEBI" id="CHEBI:58349"/>
        <dbReference type="EC" id="1.1.1.25"/>
    </reaction>
</comment>
<dbReference type="Pfam" id="PF01488">
    <property type="entry name" value="Shikimate_DH"/>
    <property type="match status" value="1"/>
</dbReference>
<dbReference type="Proteomes" id="UP000183487">
    <property type="component" value="Unassembled WGS sequence"/>
</dbReference>
<dbReference type="PANTHER" id="PTHR21089:SF1">
    <property type="entry name" value="BIFUNCTIONAL 3-DEHYDROQUINATE DEHYDRATASE_SHIKIMATE DEHYDROGENASE, CHLOROPLASTIC"/>
    <property type="match status" value="1"/>
</dbReference>
<dbReference type="AlphaFoldDB" id="A0A1H1JKS9"/>
<dbReference type="Pfam" id="PF08501">
    <property type="entry name" value="Shikimate_dh_N"/>
    <property type="match status" value="1"/>
</dbReference>
<evidence type="ECO:0000256" key="3">
    <source>
        <dbReference type="ARBA" id="ARBA00022857"/>
    </source>
</evidence>
<accession>A0A1H1JKS9</accession>
<dbReference type="PANTHER" id="PTHR21089">
    <property type="entry name" value="SHIKIMATE DEHYDROGENASE"/>
    <property type="match status" value="1"/>
</dbReference>
<keyword evidence="3" id="KW-0521">NADP</keyword>
<proteinExistence type="predicted"/>
<keyword evidence="5" id="KW-0057">Aromatic amino acid biosynthesis</keyword>
<evidence type="ECO:0000259" key="7">
    <source>
        <dbReference type="Pfam" id="PF01488"/>
    </source>
</evidence>
<evidence type="ECO:0000256" key="1">
    <source>
        <dbReference type="ARBA" id="ARBA00004871"/>
    </source>
</evidence>
<dbReference type="GO" id="GO:0004764">
    <property type="term" value="F:shikimate 3-dehydrogenase (NADP+) activity"/>
    <property type="evidence" value="ECO:0007669"/>
    <property type="project" value="UniProtKB-EC"/>
</dbReference>
<dbReference type="GO" id="GO:0009423">
    <property type="term" value="P:chorismate biosynthetic process"/>
    <property type="evidence" value="ECO:0007669"/>
    <property type="project" value="UniProtKB-UniPathway"/>
</dbReference>
<dbReference type="SUPFAM" id="SSF51735">
    <property type="entry name" value="NAD(P)-binding Rossmann-fold domains"/>
    <property type="match status" value="1"/>
</dbReference>
<evidence type="ECO:0000313" key="10">
    <source>
        <dbReference type="Proteomes" id="UP000183487"/>
    </source>
</evidence>
<evidence type="ECO:0000259" key="8">
    <source>
        <dbReference type="Pfam" id="PF08501"/>
    </source>
</evidence>
<dbReference type="GO" id="GO:0019632">
    <property type="term" value="P:shikimate metabolic process"/>
    <property type="evidence" value="ECO:0007669"/>
    <property type="project" value="TreeGrafter"/>
</dbReference>
<feature type="domain" description="Quinate/shikimate 5-dehydrogenase/glutamyl-tRNA reductase" evidence="7">
    <location>
        <begin position="124"/>
        <end position="197"/>
    </location>
</feature>
<dbReference type="InterPro" id="IPR046346">
    <property type="entry name" value="Aminoacid_DH-like_N_sf"/>
</dbReference>
<comment type="pathway">
    <text evidence="1">Metabolic intermediate biosynthesis; chorismate biosynthesis; chorismate from D-erythrose 4-phosphate and phosphoenolpyruvate: step 4/7.</text>
</comment>
<dbReference type="Gene3D" id="3.40.50.10860">
    <property type="entry name" value="Leucine Dehydrogenase, chain A, domain 1"/>
    <property type="match status" value="1"/>
</dbReference>